<name>C5S2J7_9PAST</name>
<accession>C5S2J7</accession>
<evidence type="ECO:0000313" key="1">
    <source>
        <dbReference type="EMBL" id="EER46869.1"/>
    </source>
</evidence>
<dbReference type="EMBL" id="ACQL01000099">
    <property type="protein sequence ID" value="EER46869.1"/>
    <property type="molecule type" value="Genomic_DNA"/>
</dbReference>
<comment type="caution">
    <text evidence="1">The sequence shown here is derived from an EMBL/GenBank/DDBJ whole genome shotgun (WGS) entry which is preliminary data.</text>
</comment>
<dbReference type="Proteomes" id="UP000005532">
    <property type="component" value="Unassembled WGS sequence"/>
</dbReference>
<reference evidence="1 2" key="1">
    <citation type="journal article" date="2010" name="Vet. Microbiol.">
        <title>Production of haemolysins by strains of the Actinobacillus minor/porcitonsillarum complex.</title>
        <authorList>
            <person name="Arya G."/>
            <person name="Niven D.F."/>
        </authorList>
    </citation>
    <scope>NUCLEOTIDE SEQUENCE [LARGE SCALE GENOMIC DNA]</scope>
    <source>
        <strain evidence="1 2">NM305</strain>
    </source>
</reference>
<dbReference type="AlphaFoldDB" id="C5S2J7"/>
<evidence type="ECO:0000313" key="2">
    <source>
        <dbReference type="Proteomes" id="UP000005532"/>
    </source>
</evidence>
<proteinExistence type="predicted"/>
<organism evidence="1 2">
    <name type="scientific">Actinobacillus minor NM305</name>
    <dbReference type="NCBI Taxonomy" id="637911"/>
    <lineage>
        <taxon>Bacteria</taxon>
        <taxon>Pseudomonadati</taxon>
        <taxon>Pseudomonadota</taxon>
        <taxon>Gammaproteobacteria</taxon>
        <taxon>Pasteurellales</taxon>
        <taxon>Pasteurellaceae</taxon>
        <taxon>Actinobacillus</taxon>
    </lineage>
</organism>
<gene>
    <name evidence="1" type="ORF">AM305_10491</name>
</gene>
<protein>
    <submittedName>
        <fullName evidence="1">Uncharacterized protein</fullName>
    </submittedName>
</protein>
<sequence>MQITAHNQQTNNGLYQMALENVEANQKHFFLM</sequence>